<evidence type="ECO:0000256" key="3">
    <source>
        <dbReference type="ARBA" id="ARBA00022839"/>
    </source>
</evidence>
<gene>
    <name evidence="5" type="ORF">SAMN04487988_102284</name>
</gene>
<reference evidence="6" key="1">
    <citation type="submission" date="2016-10" db="EMBL/GenBank/DDBJ databases">
        <authorList>
            <person name="Varghese N."/>
            <person name="Submissions S."/>
        </authorList>
    </citation>
    <scope>NUCLEOTIDE SEQUENCE [LARGE SCALE GENOMIC DNA]</scope>
    <source>
        <strain evidence="6">DSM 19315</strain>
    </source>
</reference>
<accession>A0A1I2QQF0</accession>
<dbReference type="Proteomes" id="UP000199642">
    <property type="component" value="Unassembled WGS sequence"/>
</dbReference>
<dbReference type="STRING" id="435880.SAMN04487988_102284"/>
<organism evidence="5 6">
    <name type="scientific">Algoriphagus hitonicola</name>
    <dbReference type="NCBI Taxonomy" id="435880"/>
    <lineage>
        <taxon>Bacteria</taxon>
        <taxon>Pseudomonadati</taxon>
        <taxon>Bacteroidota</taxon>
        <taxon>Cytophagia</taxon>
        <taxon>Cytophagales</taxon>
        <taxon>Cyclobacteriaceae</taxon>
        <taxon>Algoriphagus</taxon>
    </lineage>
</organism>
<sequence>MSWWPFQKKNRVRKRDFILDFLQKASKPIPGTRAISRLEFVVLDTETSGFNFNKDQVLSFGAVKIKADSICVASSVEWYPKVEIKGEKAATIHGLVQTQNQLEPEDFLQKLLAYFGDGILVGHHVGFDLEMLLRIGREFGLEAFPNAVIDTKFLALRLEHGPRADFNQIKPEEYSLDQVCIRFGISLDDRHTAAGDAFLTAQLLIKLLALAKRKGILTYQDLMR</sequence>
<evidence type="ECO:0000259" key="4">
    <source>
        <dbReference type="SMART" id="SM00479"/>
    </source>
</evidence>
<dbReference type="InterPro" id="IPR012337">
    <property type="entry name" value="RNaseH-like_sf"/>
</dbReference>
<dbReference type="SUPFAM" id="SSF53098">
    <property type="entry name" value="Ribonuclease H-like"/>
    <property type="match status" value="1"/>
</dbReference>
<dbReference type="InterPro" id="IPR036397">
    <property type="entry name" value="RNaseH_sf"/>
</dbReference>
<dbReference type="GO" id="GO:0005829">
    <property type="term" value="C:cytosol"/>
    <property type="evidence" value="ECO:0007669"/>
    <property type="project" value="TreeGrafter"/>
</dbReference>
<feature type="domain" description="Exonuclease" evidence="4">
    <location>
        <begin position="39"/>
        <end position="213"/>
    </location>
</feature>
<keyword evidence="1" id="KW-0540">Nuclease</keyword>
<dbReference type="SMART" id="SM00479">
    <property type="entry name" value="EXOIII"/>
    <property type="match status" value="1"/>
</dbReference>
<dbReference type="PANTHER" id="PTHR30231:SF4">
    <property type="entry name" value="PROTEIN NEN2"/>
    <property type="match status" value="1"/>
</dbReference>
<dbReference type="GO" id="GO:0006259">
    <property type="term" value="P:DNA metabolic process"/>
    <property type="evidence" value="ECO:0007669"/>
    <property type="project" value="UniProtKB-ARBA"/>
</dbReference>
<dbReference type="Gene3D" id="3.30.420.10">
    <property type="entry name" value="Ribonuclease H-like superfamily/Ribonuclease H"/>
    <property type="match status" value="1"/>
</dbReference>
<dbReference type="EMBL" id="FOPC01000002">
    <property type="protein sequence ID" value="SFG27841.1"/>
    <property type="molecule type" value="Genomic_DNA"/>
</dbReference>
<dbReference type="Pfam" id="PF00929">
    <property type="entry name" value="RNase_T"/>
    <property type="match status" value="1"/>
</dbReference>
<dbReference type="RefSeq" id="WP_092789133.1">
    <property type="nucleotide sequence ID" value="NZ_FOPC01000002.1"/>
</dbReference>
<keyword evidence="3" id="KW-0269">Exonuclease</keyword>
<dbReference type="OrthoDB" id="9803913at2"/>
<dbReference type="GO" id="GO:0008408">
    <property type="term" value="F:3'-5' exonuclease activity"/>
    <property type="evidence" value="ECO:0007669"/>
    <property type="project" value="TreeGrafter"/>
</dbReference>
<dbReference type="InterPro" id="IPR013520">
    <property type="entry name" value="Ribonucl_H"/>
</dbReference>
<dbReference type="CDD" id="cd06127">
    <property type="entry name" value="DEDDh"/>
    <property type="match status" value="1"/>
</dbReference>
<dbReference type="GO" id="GO:0003676">
    <property type="term" value="F:nucleic acid binding"/>
    <property type="evidence" value="ECO:0007669"/>
    <property type="project" value="InterPro"/>
</dbReference>
<name>A0A1I2QQF0_9BACT</name>
<keyword evidence="2" id="KW-0378">Hydrolase</keyword>
<proteinExistence type="predicted"/>
<evidence type="ECO:0000313" key="6">
    <source>
        <dbReference type="Proteomes" id="UP000199642"/>
    </source>
</evidence>
<keyword evidence="6" id="KW-1185">Reference proteome</keyword>
<protein>
    <submittedName>
        <fullName evidence="5">DNA polymerase-3 subunit epsilon</fullName>
    </submittedName>
</protein>
<evidence type="ECO:0000313" key="5">
    <source>
        <dbReference type="EMBL" id="SFG27841.1"/>
    </source>
</evidence>
<dbReference type="PANTHER" id="PTHR30231">
    <property type="entry name" value="DNA POLYMERASE III SUBUNIT EPSILON"/>
    <property type="match status" value="1"/>
</dbReference>
<dbReference type="AlphaFoldDB" id="A0A1I2QQF0"/>
<evidence type="ECO:0000256" key="2">
    <source>
        <dbReference type="ARBA" id="ARBA00022801"/>
    </source>
</evidence>
<evidence type="ECO:0000256" key="1">
    <source>
        <dbReference type="ARBA" id="ARBA00022722"/>
    </source>
</evidence>